<dbReference type="AlphaFoldDB" id="A0A1M5WJI6"/>
<dbReference type="InterPro" id="IPR050638">
    <property type="entry name" value="AA-Vitamin_Transporters"/>
</dbReference>
<evidence type="ECO:0000259" key="8">
    <source>
        <dbReference type="Pfam" id="PF00892"/>
    </source>
</evidence>
<comment type="subcellular location">
    <subcellularLocation>
        <location evidence="1">Cell membrane</location>
        <topology evidence="1">Multi-pass membrane protein</topology>
    </subcellularLocation>
</comment>
<evidence type="ECO:0000256" key="7">
    <source>
        <dbReference type="SAM" id="Phobius"/>
    </source>
</evidence>
<dbReference type="STRING" id="1121316.SAMN02745207_02934"/>
<keyword evidence="10" id="KW-1185">Reference proteome</keyword>
<dbReference type="InterPro" id="IPR037185">
    <property type="entry name" value="EmrE-like"/>
</dbReference>
<feature type="domain" description="EamA" evidence="8">
    <location>
        <begin position="153"/>
        <end position="295"/>
    </location>
</feature>
<feature type="transmembrane region" description="Helical" evidence="7">
    <location>
        <begin position="124"/>
        <end position="145"/>
    </location>
</feature>
<protein>
    <submittedName>
        <fullName evidence="9">EamA-like transporter family protein</fullName>
    </submittedName>
</protein>
<evidence type="ECO:0000313" key="9">
    <source>
        <dbReference type="EMBL" id="SHH87665.1"/>
    </source>
</evidence>
<proteinExistence type="inferred from homology"/>
<dbReference type="Gene3D" id="1.10.3730.20">
    <property type="match status" value="1"/>
</dbReference>
<dbReference type="Proteomes" id="UP000184447">
    <property type="component" value="Unassembled WGS sequence"/>
</dbReference>
<dbReference type="InterPro" id="IPR000620">
    <property type="entry name" value="EamA_dom"/>
</dbReference>
<feature type="transmembrane region" description="Helical" evidence="7">
    <location>
        <begin position="97"/>
        <end position="117"/>
    </location>
</feature>
<gene>
    <name evidence="9" type="ORF">SAMN02745207_02934</name>
</gene>
<evidence type="ECO:0000256" key="1">
    <source>
        <dbReference type="ARBA" id="ARBA00004651"/>
    </source>
</evidence>
<feature type="transmembrane region" description="Helical" evidence="7">
    <location>
        <begin position="151"/>
        <end position="172"/>
    </location>
</feature>
<evidence type="ECO:0000256" key="2">
    <source>
        <dbReference type="ARBA" id="ARBA00007362"/>
    </source>
</evidence>
<dbReference type="Pfam" id="PF00892">
    <property type="entry name" value="EamA"/>
    <property type="match status" value="2"/>
</dbReference>
<evidence type="ECO:0000256" key="4">
    <source>
        <dbReference type="ARBA" id="ARBA00022692"/>
    </source>
</evidence>
<accession>A0A1M5WJI6</accession>
<dbReference type="PANTHER" id="PTHR32322:SF18">
    <property type="entry name" value="S-ADENOSYLMETHIONINE_S-ADENOSYLHOMOCYSTEINE TRANSPORTER"/>
    <property type="match status" value="1"/>
</dbReference>
<evidence type="ECO:0000256" key="5">
    <source>
        <dbReference type="ARBA" id="ARBA00022989"/>
    </source>
</evidence>
<comment type="similarity">
    <text evidence="2">Belongs to the EamA transporter family.</text>
</comment>
<dbReference type="PANTHER" id="PTHR32322">
    <property type="entry name" value="INNER MEMBRANE TRANSPORTER"/>
    <property type="match status" value="1"/>
</dbReference>
<feature type="transmembrane region" description="Helical" evidence="7">
    <location>
        <begin position="222"/>
        <end position="243"/>
    </location>
</feature>
<reference evidence="9 10" key="1">
    <citation type="submission" date="2016-11" db="EMBL/GenBank/DDBJ databases">
        <authorList>
            <person name="Jaros S."/>
            <person name="Januszkiewicz K."/>
            <person name="Wedrychowicz H."/>
        </authorList>
    </citation>
    <scope>NUCLEOTIDE SEQUENCE [LARGE SCALE GENOMIC DNA]</scope>
    <source>
        <strain evidence="9 10">DSM 8605</strain>
    </source>
</reference>
<keyword evidence="4 7" id="KW-0812">Transmembrane</keyword>
<dbReference type="GO" id="GO:0005886">
    <property type="term" value="C:plasma membrane"/>
    <property type="evidence" value="ECO:0007669"/>
    <property type="project" value="UniProtKB-SubCell"/>
</dbReference>
<evidence type="ECO:0000313" key="10">
    <source>
        <dbReference type="Proteomes" id="UP000184447"/>
    </source>
</evidence>
<evidence type="ECO:0000256" key="6">
    <source>
        <dbReference type="ARBA" id="ARBA00023136"/>
    </source>
</evidence>
<feature type="transmembrane region" description="Helical" evidence="7">
    <location>
        <begin position="68"/>
        <end position="85"/>
    </location>
</feature>
<evidence type="ECO:0000256" key="3">
    <source>
        <dbReference type="ARBA" id="ARBA00022475"/>
    </source>
</evidence>
<keyword evidence="3" id="KW-1003">Cell membrane</keyword>
<sequence>MKNNAYLPYISAATTSLIFGLSFLFSKLALEIVDPITLISFRFLTAFLVMTFLIITKVIKVNYRNKPLRLLFLLALSQPVTYFLFETYGIKLSSSSEAGLMISLIPIVVTLFAAVFLKEKPSLYQGLSILISICGVFIIILMNNVSSETSSFWGTILLFGAVISASVFNILSRKLSYKFTPLELTYFMMFMGALFFNVISIFNHVINNTLDTYFQPLKNINFITSILYLGILSSIIAFFLINFTLSKIEASKSAIFANLSTIVSVFAGVLILKENFYFYHLIGSFLILAGVWGTNFFGRKKIKLT</sequence>
<feature type="transmembrane region" description="Helical" evidence="7">
    <location>
        <begin position="255"/>
        <end position="272"/>
    </location>
</feature>
<organism evidence="9 10">
    <name type="scientific">Clostridium grantii DSM 8605</name>
    <dbReference type="NCBI Taxonomy" id="1121316"/>
    <lineage>
        <taxon>Bacteria</taxon>
        <taxon>Bacillati</taxon>
        <taxon>Bacillota</taxon>
        <taxon>Clostridia</taxon>
        <taxon>Eubacteriales</taxon>
        <taxon>Clostridiaceae</taxon>
        <taxon>Clostridium</taxon>
    </lineage>
</organism>
<dbReference type="OrthoDB" id="37139at2"/>
<feature type="transmembrane region" description="Helical" evidence="7">
    <location>
        <begin position="7"/>
        <end position="30"/>
    </location>
</feature>
<dbReference type="SUPFAM" id="SSF103481">
    <property type="entry name" value="Multidrug resistance efflux transporter EmrE"/>
    <property type="match status" value="2"/>
</dbReference>
<dbReference type="RefSeq" id="WP_073339159.1">
    <property type="nucleotide sequence ID" value="NZ_FQXM01000018.1"/>
</dbReference>
<dbReference type="EMBL" id="FQXM01000018">
    <property type="protein sequence ID" value="SHH87665.1"/>
    <property type="molecule type" value="Genomic_DNA"/>
</dbReference>
<name>A0A1M5WJI6_9CLOT</name>
<feature type="transmembrane region" description="Helical" evidence="7">
    <location>
        <begin position="36"/>
        <end position="56"/>
    </location>
</feature>
<keyword evidence="6 7" id="KW-0472">Membrane</keyword>
<feature type="domain" description="EamA" evidence="8">
    <location>
        <begin position="9"/>
        <end position="140"/>
    </location>
</feature>
<keyword evidence="5 7" id="KW-1133">Transmembrane helix</keyword>
<feature type="transmembrane region" description="Helical" evidence="7">
    <location>
        <begin position="184"/>
        <end position="202"/>
    </location>
</feature>
<feature type="transmembrane region" description="Helical" evidence="7">
    <location>
        <begin position="278"/>
        <end position="298"/>
    </location>
</feature>